<dbReference type="AlphaFoldDB" id="A0A8S0QWX4"/>
<protein>
    <submittedName>
        <fullName evidence="1">Polyadenylate-binding 2-like isoform X1</fullName>
    </submittedName>
</protein>
<gene>
    <name evidence="1" type="ORF">OLEA9_A034122</name>
</gene>
<dbReference type="GO" id="GO:0003676">
    <property type="term" value="F:nucleic acid binding"/>
    <property type="evidence" value="ECO:0007669"/>
    <property type="project" value="InterPro"/>
</dbReference>
<dbReference type="SUPFAM" id="SSF54928">
    <property type="entry name" value="RNA-binding domain, RBD"/>
    <property type="match status" value="1"/>
</dbReference>
<dbReference type="Gramene" id="OE9A034122T1">
    <property type="protein sequence ID" value="OE9A034122C1"/>
    <property type="gene ID" value="OE9A034122"/>
</dbReference>
<accession>A0A8S0QWX4</accession>
<dbReference type="InterPro" id="IPR035979">
    <property type="entry name" value="RBD_domain_sf"/>
</dbReference>
<name>A0A8S0QWX4_OLEEU</name>
<organism evidence="1 2">
    <name type="scientific">Olea europaea subsp. europaea</name>
    <dbReference type="NCBI Taxonomy" id="158383"/>
    <lineage>
        <taxon>Eukaryota</taxon>
        <taxon>Viridiplantae</taxon>
        <taxon>Streptophyta</taxon>
        <taxon>Embryophyta</taxon>
        <taxon>Tracheophyta</taxon>
        <taxon>Spermatophyta</taxon>
        <taxon>Magnoliopsida</taxon>
        <taxon>eudicotyledons</taxon>
        <taxon>Gunneridae</taxon>
        <taxon>Pentapetalae</taxon>
        <taxon>asterids</taxon>
        <taxon>lamiids</taxon>
        <taxon>Lamiales</taxon>
        <taxon>Oleaceae</taxon>
        <taxon>Oleeae</taxon>
        <taxon>Olea</taxon>
    </lineage>
</organism>
<evidence type="ECO:0000313" key="2">
    <source>
        <dbReference type="Proteomes" id="UP000594638"/>
    </source>
</evidence>
<evidence type="ECO:0000313" key="1">
    <source>
        <dbReference type="EMBL" id="CAA2970548.1"/>
    </source>
</evidence>
<dbReference type="InterPro" id="IPR012677">
    <property type="entry name" value="Nucleotide-bd_a/b_plait_sf"/>
</dbReference>
<dbReference type="Proteomes" id="UP000594638">
    <property type="component" value="Unassembled WGS sequence"/>
</dbReference>
<dbReference type="Gene3D" id="3.30.70.330">
    <property type="match status" value="1"/>
</dbReference>
<comment type="caution">
    <text evidence="1">The sequence shown here is derived from an EMBL/GenBank/DDBJ whole genome shotgun (WGS) entry which is preliminary data.</text>
</comment>
<reference evidence="1 2" key="1">
    <citation type="submission" date="2019-12" db="EMBL/GenBank/DDBJ databases">
        <authorList>
            <person name="Alioto T."/>
            <person name="Alioto T."/>
            <person name="Gomez Garrido J."/>
        </authorList>
    </citation>
    <scope>NUCLEOTIDE SEQUENCE [LARGE SCALE GENOMIC DNA]</scope>
</reference>
<dbReference type="EMBL" id="CACTIH010001976">
    <property type="protein sequence ID" value="CAA2970548.1"/>
    <property type="molecule type" value="Genomic_DNA"/>
</dbReference>
<keyword evidence="2" id="KW-1185">Reference proteome</keyword>
<sequence>MVLSYFVLRTINNRDLLMSLLLRIYIRLRGNFRISTEVMRDPSGVSRCSELVAFTTSEEASRALSEMNGKIVIS</sequence>
<proteinExistence type="predicted"/>